<reference evidence="2" key="1">
    <citation type="journal article" date="2019" name="Int. J. Syst. Evol. Microbiol.">
        <title>The Global Catalogue of Microorganisms (GCM) 10K type strain sequencing project: providing services to taxonomists for standard genome sequencing and annotation.</title>
        <authorList>
            <consortium name="The Broad Institute Genomics Platform"/>
            <consortium name="The Broad Institute Genome Sequencing Center for Infectious Disease"/>
            <person name="Wu L."/>
            <person name="Ma J."/>
        </authorList>
    </citation>
    <scope>NUCLEOTIDE SEQUENCE [LARGE SCALE GENOMIC DNA]</scope>
    <source>
        <strain evidence="2">CCUG 53270</strain>
    </source>
</reference>
<organism evidence="1 2">
    <name type="scientific">Paenibacillus vulneris</name>
    <dbReference type="NCBI Taxonomy" id="1133364"/>
    <lineage>
        <taxon>Bacteria</taxon>
        <taxon>Bacillati</taxon>
        <taxon>Bacillota</taxon>
        <taxon>Bacilli</taxon>
        <taxon>Bacillales</taxon>
        <taxon>Paenibacillaceae</taxon>
        <taxon>Paenibacillus</taxon>
    </lineage>
</organism>
<sequence>MAKVIETNLSMANGEIADFQSRIIEVESWTLYVNEIGNGDSINHPAYIGNMYGYSILPNAKVENFTYDEYHLSCDVYHSDGWPTKKLAYLIDESNGINLK</sequence>
<keyword evidence="2" id="KW-1185">Reference proteome</keyword>
<evidence type="ECO:0000313" key="1">
    <source>
        <dbReference type="EMBL" id="MFD1219621.1"/>
    </source>
</evidence>
<dbReference type="Proteomes" id="UP001597180">
    <property type="component" value="Unassembled WGS sequence"/>
</dbReference>
<dbReference type="EMBL" id="JBHTLU010000012">
    <property type="protein sequence ID" value="MFD1219621.1"/>
    <property type="molecule type" value="Genomic_DNA"/>
</dbReference>
<accession>A0ABW3UGG9</accession>
<proteinExistence type="predicted"/>
<protein>
    <submittedName>
        <fullName evidence="1">Uncharacterized protein</fullName>
    </submittedName>
</protein>
<comment type="caution">
    <text evidence="1">The sequence shown here is derived from an EMBL/GenBank/DDBJ whole genome shotgun (WGS) entry which is preliminary data.</text>
</comment>
<dbReference type="RefSeq" id="WP_345594911.1">
    <property type="nucleotide sequence ID" value="NZ_BAABJG010000055.1"/>
</dbReference>
<evidence type="ECO:0000313" key="2">
    <source>
        <dbReference type="Proteomes" id="UP001597180"/>
    </source>
</evidence>
<gene>
    <name evidence="1" type="ORF">ACFQ4B_05790</name>
</gene>
<name>A0ABW3UGG9_9BACL</name>